<comment type="caution">
    <text evidence="2">The sequence shown here is derived from an EMBL/GenBank/DDBJ whole genome shotgun (WGS) entry which is preliminary data.</text>
</comment>
<name>A0A9D4D2X7_DREPO</name>
<evidence type="ECO:0000313" key="2">
    <source>
        <dbReference type="EMBL" id="KAH3737174.1"/>
    </source>
</evidence>
<dbReference type="EMBL" id="JAIWYP010000011">
    <property type="protein sequence ID" value="KAH3737174.1"/>
    <property type="molecule type" value="Genomic_DNA"/>
</dbReference>
<accession>A0A9D4D2X7</accession>
<sequence length="66" mass="7315">MGLLSPAAERRPSRTLPSHETCTTFHCEGARTFPNRPRIRRDYPLNISISVSGGKETNEDSLSNGE</sequence>
<evidence type="ECO:0000313" key="3">
    <source>
        <dbReference type="Proteomes" id="UP000828390"/>
    </source>
</evidence>
<gene>
    <name evidence="2" type="ORF">DPMN_043755</name>
</gene>
<organism evidence="2 3">
    <name type="scientific">Dreissena polymorpha</name>
    <name type="common">Zebra mussel</name>
    <name type="synonym">Mytilus polymorpha</name>
    <dbReference type="NCBI Taxonomy" id="45954"/>
    <lineage>
        <taxon>Eukaryota</taxon>
        <taxon>Metazoa</taxon>
        <taxon>Spiralia</taxon>
        <taxon>Lophotrochozoa</taxon>
        <taxon>Mollusca</taxon>
        <taxon>Bivalvia</taxon>
        <taxon>Autobranchia</taxon>
        <taxon>Heteroconchia</taxon>
        <taxon>Euheterodonta</taxon>
        <taxon>Imparidentia</taxon>
        <taxon>Neoheterodontei</taxon>
        <taxon>Myida</taxon>
        <taxon>Dreissenoidea</taxon>
        <taxon>Dreissenidae</taxon>
        <taxon>Dreissena</taxon>
    </lineage>
</organism>
<reference evidence="2" key="1">
    <citation type="journal article" date="2019" name="bioRxiv">
        <title>The Genome of the Zebra Mussel, Dreissena polymorpha: A Resource for Invasive Species Research.</title>
        <authorList>
            <person name="McCartney M.A."/>
            <person name="Auch B."/>
            <person name="Kono T."/>
            <person name="Mallez S."/>
            <person name="Zhang Y."/>
            <person name="Obille A."/>
            <person name="Becker A."/>
            <person name="Abrahante J.E."/>
            <person name="Garbe J."/>
            <person name="Badalamenti J.P."/>
            <person name="Herman A."/>
            <person name="Mangelson H."/>
            <person name="Liachko I."/>
            <person name="Sullivan S."/>
            <person name="Sone E.D."/>
            <person name="Koren S."/>
            <person name="Silverstein K.A.T."/>
            <person name="Beckman K.B."/>
            <person name="Gohl D.M."/>
        </authorList>
    </citation>
    <scope>NUCLEOTIDE SEQUENCE</scope>
    <source>
        <strain evidence="2">Duluth1</strain>
        <tissue evidence="2">Whole animal</tissue>
    </source>
</reference>
<reference evidence="2" key="2">
    <citation type="submission" date="2020-11" db="EMBL/GenBank/DDBJ databases">
        <authorList>
            <person name="McCartney M.A."/>
            <person name="Auch B."/>
            <person name="Kono T."/>
            <person name="Mallez S."/>
            <person name="Becker A."/>
            <person name="Gohl D.M."/>
            <person name="Silverstein K.A.T."/>
            <person name="Koren S."/>
            <person name="Bechman K.B."/>
            <person name="Herman A."/>
            <person name="Abrahante J.E."/>
            <person name="Garbe J."/>
        </authorList>
    </citation>
    <scope>NUCLEOTIDE SEQUENCE</scope>
    <source>
        <strain evidence="2">Duluth1</strain>
        <tissue evidence="2">Whole animal</tissue>
    </source>
</reference>
<proteinExistence type="predicted"/>
<evidence type="ECO:0000256" key="1">
    <source>
        <dbReference type="SAM" id="MobiDB-lite"/>
    </source>
</evidence>
<dbReference type="Proteomes" id="UP000828390">
    <property type="component" value="Unassembled WGS sequence"/>
</dbReference>
<dbReference type="AlphaFoldDB" id="A0A9D4D2X7"/>
<protein>
    <submittedName>
        <fullName evidence="2">Uncharacterized protein</fullName>
    </submittedName>
</protein>
<feature type="region of interest" description="Disordered" evidence="1">
    <location>
        <begin position="1"/>
        <end position="20"/>
    </location>
</feature>
<keyword evidence="3" id="KW-1185">Reference proteome</keyword>